<comment type="caution">
    <text evidence="2">The sequence shown here is derived from an EMBL/GenBank/DDBJ whole genome shotgun (WGS) entry which is preliminary data.</text>
</comment>
<feature type="compositionally biased region" description="Low complexity" evidence="1">
    <location>
        <begin position="934"/>
        <end position="947"/>
    </location>
</feature>
<protein>
    <submittedName>
        <fullName evidence="2">Uncharacterized protein</fullName>
    </submittedName>
</protein>
<dbReference type="Proteomes" id="UP000639643">
    <property type="component" value="Unassembled WGS sequence"/>
</dbReference>
<feature type="region of interest" description="Disordered" evidence="1">
    <location>
        <begin position="1"/>
        <end position="86"/>
    </location>
</feature>
<feature type="region of interest" description="Disordered" evidence="1">
    <location>
        <begin position="1088"/>
        <end position="1180"/>
    </location>
</feature>
<feature type="compositionally biased region" description="Basic and acidic residues" evidence="1">
    <location>
        <begin position="476"/>
        <end position="498"/>
    </location>
</feature>
<feature type="region of interest" description="Disordered" evidence="1">
    <location>
        <begin position="977"/>
        <end position="1076"/>
    </location>
</feature>
<feature type="region of interest" description="Disordered" evidence="1">
    <location>
        <begin position="873"/>
        <end position="954"/>
    </location>
</feature>
<feature type="region of interest" description="Disordered" evidence="1">
    <location>
        <begin position="402"/>
        <end position="508"/>
    </location>
</feature>
<organism evidence="2 3">
    <name type="scientific">Colletotrichum musicola</name>
    <dbReference type="NCBI Taxonomy" id="2175873"/>
    <lineage>
        <taxon>Eukaryota</taxon>
        <taxon>Fungi</taxon>
        <taxon>Dikarya</taxon>
        <taxon>Ascomycota</taxon>
        <taxon>Pezizomycotina</taxon>
        <taxon>Sordariomycetes</taxon>
        <taxon>Hypocreomycetidae</taxon>
        <taxon>Glomerellales</taxon>
        <taxon>Glomerellaceae</taxon>
        <taxon>Colletotrichum</taxon>
        <taxon>Colletotrichum orchidearum species complex</taxon>
    </lineage>
</organism>
<gene>
    <name evidence="2" type="ORF">CMUS01_14759</name>
</gene>
<feature type="region of interest" description="Disordered" evidence="1">
    <location>
        <begin position="260"/>
        <end position="351"/>
    </location>
</feature>
<feature type="compositionally biased region" description="Basic and acidic residues" evidence="1">
    <location>
        <begin position="224"/>
        <end position="234"/>
    </location>
</feature>
<feature type="compositionally biased region" description="Pro residues" evidence="1">
    <location>
        <begin position="115"/>
        <end position="131"/>
    </location>
</feature>
<feature type="compositionally biased region" description="Basic and acidic residues" evidence="1">
    <location>
        <begin position="706"/>
        <end position="720"/>
    </location>
</feature>
<keyword evidence="3" id="KW-1185">Reference proteome</keyword>
<feature type="region of interest" description="Disordered" evidence="1">
    <location>
        <begin position="1202"/>
        <end position="1221"/>
    </location>
</feature>
<feature type="compositionally biased region" description="Basic and acidic residues" evidence="1">
    <location>
        <begin position="1161"/>
        <end position="1171"/>
    </location>
</feature>
<feature type="compositionally biased region" description="Basic and acidic residues" evidence="1">
    <location>
        <begin position="402"/>
        <end position="434"/>
    </location>
</feature>
<evidence type="ECO:0000313" key="3">
    <source>
        <dbReference type="Proteomes" id="UP000639643"/>
    </source>
</evidence>
<feature type="compositionally biased region" description="Basic and acidic residues" evidence="1">
    <location>
        <begin position="451"/>
        <end position="465"/>
    </location>
</feature>
<reference evidence="2" key="1">
    <citation type="journal article" date="2020" name="Phytopathology">
        <title>Genome Sequence Resources of Colletotrichum truncatum, C. plurivorum, C. musicola, and C. sojae: Four Species Pathogenic to Soybean (Glycine max).</title>
        <authorList>
            <person name="Rogerio F."/>
            <person name="Boufleur T.R."/>
            <person name="Ciampi-Guillardi M."/>
            <person name="Sukno S.A."/>
            <person name="Thon M.R."/>
            <person name="Massola Junior N.S."/>
            <person name="Baroncelli R."/>
        </authorList>
    </citation>
    <scope>NUCLEOTIDE SEQUENCE</scope>
    <source>
        <strain evidence="2">LFN0074</strain>
    </source>
</reference>
<feature type="compositionally biased region" description="Low complexity" evidence="1">
    <location>
        <begin position="721"/>
        <end position="772"/>
    </location>
</feature>
<feature type="region of interest" description="Disordered" evidence="1">
    <location>
        <begin position="199"/>
        <end position="239"/>
    </location>
</feature>
<feature type="compositionally biased region" description="Basic and acidic residues" evidence="1">
    <location>
        <begin position="891"/>
        <end position="904"/>
    </location>
</feature>
<feature type="compositionally biased region" description="Low complexity" evidence="1">
    <location>
        <begin position="982"/>
        <end position="991"/>
    </location>
</feature>
<feature type="compositionally biased region" description="Basic and acidic residues" evidence="1">
    <location>
        <begin position="1140"/>
        <end position="1149"/>
    </location>
</feature>
<proteinExistence type="predicted"/>
<sequence>MASNNTDAGFGANGRYYSGNSFNANSESSSPRMSSDLYRVRTLLFENPPPPPRISPAELHRPTLTVSPAHPYYETPPSPLAAQPSAPAQLYRPTPMVSPAQLHYETALHLETPPVARPSPPAPLSPLPPMPRTYNPMKAKPLESEREPDDFEAFKLPPCEFPDEPIGELSWDMRPRRERPPYCWNNPLSGFDALGIASDALGAPSSSSSSVSSVKGSFATAEPESAKTGEERGAAKTQAEAVRESFLAVKPMPEFALDRFLNSENETESKVNLVDFRAEPEPKGKGKEKAITPPDYPWTWKVPGPQVAPAAPSRGPDAEQKQPEADSGGKAEGSATPCERPEDNTEKKKLNIRWALLSQRRAAQKARDATAAKTLAAPAVDRPAPLVANGSSYAKKVEALSDLRTKKAEKRNMEKAKGMDDVKSNDDIKGKAKQNDLASRFGVAEIPPFRGKKDVESKGKAKEDLSLEQIDAELDVMDKRAPAVQEDKGKGKEEDKVPRRPTPSPVEQDFMIMRMLECNMFLKQAANLRHGINDSMDDETKKRISDEAKKWVDKASNHTIDYRDYMEEEKNKAQLKKSETERATLEETVKQQAVEKSKTREPGFDQSPAGSARLPNGPMIEGSCKDKKKDDMYRAMFEADAREERMRLERMRKESDEEEMERMVREMEEEDARRERELLESKRKSKGKGKEENRPFLASTPVSSAKDSKHQKDLKTEKRSVAAAAVAGPSGASAAASGPRSATASASTSTPTSASTSSQTTSSASASADAATNTEQKSRVADAVGKSSEMSECFEAMRNTQDRLMAQIVQLDDRMKKDTSDINARLAELELRKANTKDTLQVPENMGPGTFIPWDQWQSMTSLQRREFVQRWVPCPPGETPRPVTYQARPARAERSWASAKKETTSPAPPPSPALGYGRGSPAGPRGPEYSWGSAATSNSPANNAYAHYDSPGLPLSQNPRGYIMFGDHNPQVPPGYARWGAPHVPAASVPPSYPVPGQLPPRRFQYPDTPRPLPRPTNPVHPARSRGRGQSPATPPWMRPGNYQPTSHPRPVVRLPPPYVKPENASMGPDEDFRDASVDDLAAKLGKCTLTSSADTPQTTQAGSSAEKEDAAEKALTWRERIEREALEANTRMISQEAVKTKEKHRGDAPASKEAAAPVEKTDADEKSRPTEPSGALAEFIKRAIKCAESEKAMMEKMKTGAYGKESASSPVDDEPDVDESLAKHLRMANAENRLVKPEVEIKVEVEPEAEVKVKPESDECCEGCEDEYCEDCEDEEYEEEIEPKIEEAIEPFEEEIRRRLEVETPEVEASEVEEEIESDIVKVDMSCDSESSDSESEYLFV</sequence>
<feature type="compositionally biased region" description="Basic and acidic residues" evidence="1">
    <location>
        <begin position="568"/>
        <end position="603"/>
    </location>
</feature>
<feature type="compositionally biased region" description="Basic and acidic residues" evidence="1">
    <location>
        <begin position="316"/>
        <end position="329"/>
    </location>
</feature>
<feature type="compositionally biased region" description="Basic and acidic residues" evidence="1">
    <location>
        <begin position="339"/>
        <end position="349"/>
    </location>
</feature>
<accession>A0A8H6MQR7</accession>
<feature type="compositionally biased region" description="Polar residues" evidence="1">
    <location>
        <begin position="1090"/>
        <end position="1102"/>
    </location>
</feature>
<name>A0A8H6MQR7_9PEZI</name>
<feature type="region of interest" description="Disordered" evidence="1">
    <location>
        <begin position="568"/>
        <end position="789"/>
    </location>
</feature>
<feature type="compositionally biased region" description="Basic and acidic residues" evidence="1">
    <location>
        <begin position="623"/>
        <end position="694"/>
    </location>
</feature>
<evidence type="ECO:0000256" key="1">
    <source>
        <dbReference type="SAM" id="MobiDB-lite"/>
    </source>
</evidence>
<feature type="compositionally biased region" description="Basic and acidic residues" evidence="1">
    <location>
        <begin position="1107"/>
        <end position="1128"/>
    </location>
</feature>
<feature type="compositionally biased region" description="Pro residues" evidence="1">
    <location>
        <begin position="1010"/>
        <end position="1020"/>
    </location>
</feature>
<feature type="compositionally biased region" description="Basic and acidic residues" evidence="1">
    <location>
        <begin position="276"/>
        <end position="290"/>
    </location>
</feature>
<feature type="compositionally biased region" description="Low complexity" evidence="1">
    <location>
        <begin position="205"/>
        <end position="214"/>
    </location>
</feature>
<feature type="compositionally biased region" description="Polar residues" evidence="1">
    <location>
        <begin position="18"/>
        <end position="33"/>
    </location>
</feature>
<feature type="region of interest" description="Disordered" evidence="1">
    <location>
        <begin position="112"/>
        <end position="159"/>
    </location>
</feature>
<dbReference type="EMBL" id="WIGM01001110">
    <property type="protein sequence ID" value="KAF6804843.1"/>
    <property type="molecule type" value="Genomic_DNA"/>
</dbReference>
<evidence type="ECO:0000313" key="2">
    <source>
        <dbReference type="EMBL" id="KAF6804843.1"/>
    </source>
</evidence>